<comment type="cofactor">
    <cofactor evidence="1">
        <name>Ca(2+)</name>
        <dbReference type="ChEBI" id="CHEBI:29108"/>
    </cofactor>
</comment>
<gene>
    <name evidence="9" type="ordered locus">Psta_3960</name>
</gene>
<keyword evidence="6" id="KW-0106">Calcium</keyword>
<evidence type="ECO:0000313" key="10">
    <source>
        <dbReference type="Proteomes" id="UP000001887"/>
    </source>
</evidence>
<comment type="similarity">
    <text evidence="2">Belongs to the sulfatase family.</text>
</comment>
<dbReference type="GO" id="GO:0046872">
    <property type="term" value="F:metal ion binding"/>
    <property type="evidence" value="ECO:0007669"/>
    <property type="project" value="UniProtKB-KW"/>
</dbReference>
<dbReference type="InterPro" id="IPR050738">
    <property type="entry name" value="Sulfatase"/>
</dbReference>
<evidence type="ECO:0000256" key="2">
    <source>
        <dbReference type="ARBA" id="ARBA00008779"/>
    </source>
</evidence>
<dbReference type="KEGG" id="psl:Psta_3960"/>
<name>D2R203_PIRSD</name>
<proteinExistence type="inferred from homology"/>
<dbReference type="AlphaFoldDB" id="D2R203"/>
<evidence type="ECO:0000313" key="9">
    <source>
        <dbReference type="EMBL" id="ADB18614.1"/>
    </source>
</evidence>
<dbReference type="Proteomes" id="UP000001887">
    <property type="component" value="Chromosome"/>
</dbReference>
<dbReference type="InterPro" id="IPR000917">
    <property type="entry name" value="Sulfatase_N"/>
</dbReference>
<evidence type="ECO:0000259" key="8">
    <source>
        <dbReference type="Pfam" id="PF00884"/>
    </source>
</evidence>
<keyword evidence="3" id="KW-0479">Metal-binding</keyword>
<dbReference type="InterPro" id="IPR017850">
    <property type="entry name" value="Alkaline_phosphatase_core_sf"/>
</dbReference>
<feature type="domain" description="Sulfatase N-terminal" evidence="8">
    <location>
        <begin position="38"/>
        <end position="381"/>
    </location>
</feature>
<dbReference type="PANTHER" id="PTHR42693:SF42">
    <property type="entry name" value="ARYLSULFATASE G"/>
    <property type="match status" value="1"/>
</dbReference>
<feature type="signal peptide" evidence="7">
    <location>
        <begin position="1"/>
        <end position="26"/>
    </location>
</feature>
<evidence type="ECO:0000256" key="6">
    <source>
        <dbReference type="ARBA" id="ARBA00022837"/>
    </source>
</evidence>
<dbReference type="EMBL" id="CP001848">
    <property type="protein sequence ID" value="ADB18614.1"/>
    <property type="molecule type" value="Genomic_DNA"/>
</dbReference>
<dbReference type="OrthoDB" id="9762324at2"/>
<dbReference type="HOGENOM" id="CLU_006332_9_3_0"/>
<dbReference type="SUPFAM" id="SSF53649">
    <property type="entry name" value="Alkaline phosphatase-like"/>
    <property type="match status" value="1"/>
</dbReference>
<evidence type="ECO:0000256" key="7">
    <source>
        <dbReference type="SAM" id="SignalP"/>
    </source>
</evidence>
<sequence precursor="true">MSRSSWCSLLIPLALVVGVLSSTAWAGEKQPSSTALKPNVVFLFADDLSYEALAYAGNGQVKTPNLDRLAKQGTSFSHAYNMGSFSPAVCIASRSMLVTGRSVWKAQTLHAAGGKEPKNVVLWPRQMHGAGYQTFITGKWHVPWNPMLAFDVTAHVRGGMPKDVPSFYDRPHSDKPDTFDPANPGNGGYWQGGKHWSEVTADDAVEFFSASRDKSRPCFMYVAFNAPHDPRQAPQTYLDRYPTETIEVPKDFQPLYPERASIGADEKLRDEKLAPFPRTEFAVRTHRREYYALITHLDDQIGRILDAIEQTKSDRPTMVMFTADHGLACGHHGLMGKQNMYDHSIRVPLIIAGENIPQGKTIDVPVYLQDVMPTALELAGVAPGPEVHFHSLLPIVRGEQKVSNYPAIYSSYLNLQRCVVKDGFKLVVYPALPAAKLFDLQHDPLELSDLSADPNHATRKEQLFDALVAEAESISDPLDLAAARKKLFPQ</sequence>
<evidence type="ECO:0000256" key="3">
    <source>
        <dbReference type="ARBA" id="ARBA00022723"/>
    </source>
</evidence>
<keyword evidence="10" id="KW-1185">Reference proteome</keyword>
<keyword evidence="5" id="KW-0378">Hydrolase</keyword>
<protein>
    <submittedName>
        <fullName evidence="9">Sulfatase</fullName>
    </submittedName>
</protein>
<keyword evidence="4 7" id="KW-0732">Signal</keyword>
<accession>D2R203</accession>
<feature type="chain" id="PRO_5003034495" evidence="7">
    <location>
        <begin position="27"/>
        <end position="490"/>
    </location>
</feature>
<evidence type="ECO:0000256" key="4">
    <source>
        <dbReference type="ARBA" id="ARBA00022729"/>
    </source>
</evidence>
<dbReference type="STRING" id="530564.Psta_3960"/>
<dbReference type="CDD" id="cd16155">
    <property type="entry name" value="sulfatase_like"/>
    <property type="match status" value="1"/>
</dbReference>
<dbReference type="PANTHER" id="PTHR42693">
    <property type="entry name" value="ARYLSULFATASE FAMILY MEMBER"/>
    <property type="match status" value="1"/>
</dbReference>
<dbReference type="Gene3D" id="3.40.720.10">
    <property type="entry name" value="Alkaline Phosphatase, subunit A"/>
    <property type="match status" value="1"/>
</dbReference>
<dbReference type="GO" id="GO:0004065">
    <property type="term" value="F:arylsulfatase activity"/>
    <property type="evidence" value="ECO:0007669"/>
    <property type="project" value="TreeGrafter"/>
</dbReference>
<evidence type="ECO:0000256" key="5">
    <source>
        <dbReference type="ARBA" id="ARBA00022801"/>
    </source>
</evidence>
<dbReference type="Pfam" id="PF00884">
    <property type="entry name" value="Sulfatase"/>
    <property type="match status" value="1"/>
</dbReference>
<evidence type="ECO:0000256" key="1">
    <source>
        <dbReference type="ARBA" id="ARBA00001913"/>
    </source>
</evidence>
<dbReference type="eggNOG" id="COG3119">
    <property type="taxonomic scope" value="Bacteria"/>
</dbReference>
<organism evidence="9 10">
    <name type="scientific">Pirellula staleyi (strain ATCC 27377 / DSM 6068 / ICPB 4128)</name>
    <name type="common">Pirella staleyi</name>
    <dbReference type="NCBI Taxonomy" id="530564"/>
    <lineage>
        <taxon>Bacteria</taxon>
        <taxon>Pseudomonadati</taxon>
        <taxon>Planctomycetota</taxon>
        <taxon>Planctomycetia</taxon>
        <taxon>Pirellulales</taxon>
        <taxon>Pirellulaceae</taxon>
        <taxon>Pirellula</taxon>
    </lineage>
</organism>
<reference evidence="9 10" key="1">
    <citation type="journal article" date="2009" name="Stand. Genomic Sci.">
        <title>Complete genome sequence of Pirellula staleyi type strain (ATCC 27377).</title>
        <authorList>
            <person name="Clum A."/>
            <person name="Tindall B.J."/>
            <person name="Sikorski J."/>
            <person name="Ivanova N."/>
            <person name="Mavrommatis K."/>
            <person name="Lucas S."/>
            <person name="Glavina del Rio T."/>
            <person name="Nolan M."/>
            <person name="Chen F."/>
            <person name="Tice H."/>
            <person name="Pitluck S."/>
            <person name="Cheng J.F."/>
            <person name="Chertkov O."/>
            <person name="Brettin T."/>
            <person name="Han C."/>
            <person name="Detter J.C."/>
            <person name="Kuske C."/>
            <person name="Bruce D."/>
            <person name="Goodwin L."/>
            <person name="Ovchinikova G."/>
            <person name="Pati A."/>
            <person name="Mikhailova N."/>
            <person name="Chen A."/>
            <person name="Palaniappan K."/>
            <person name="Land M."/>
            <person name="Hauser L."/>
            <person name="Chang Y.J."/>
            <person name="Jeffries C.D."/>
            <person name="Chain P."/>
            <person name="Rohde M."/>
            <person name="Goker M."/>
            <person name="Bristow J."/>
            <person name="Eisen J.A."/>
            <person name="Markowitz V."/>
            <person name="Hugenholtz P."/>
            <person name="Kyrpides N.C."/>
            <person name="Klenk H.P."/>
            <person name="Lapidus A."/>
        </authorList>
    </citation>
    <scope>NUCLEOTIDE SEQUENCE [LARGE SCALE GENOMIC DNA]</scope>
    <source>
        <strain evidence="10">ATCC 27377 / DSM 6068 / ICPB 4128</strain>
    </source>
</reference>